<keyword evidence="1" id="KW-0175">Coiled coil</keyword>
<dbReference type="AlphaFoldDB" id="A0A9X2MQT8"/>
<dbReference type="EMBL" id="JANJZL010000020">
    <property type="protein sequence ID" value="MCR2045531.1"/>
    <property type="molecule type" value="Genomic_DNA"/>
</dbReference>
<name>A0A9X2MQT8_9FIRM</name>
<evidence type="ECO:0000313" key="3">
    <source>
        <dbReference type="Proteomes" id="UP001142078"/>
    </source>
</evidence>
<reference evidence="2" key="1">
    <citation type="submission" date="2022-07" db="EMBL/GenBank/DDBJ databases">
        <title>Enhanced cultured diversity of the mouse gut microbiota enables custom-made synthetic communities.</title>
        <authorList>
            <person name="Afrizal A."/>
        </authorList>
    </citation>
    <scope>NUCLEOTIDE SEQUENCE</scope>
    <source>
        <strain evidence="2">DSM 29482</strain>
    </source>
</reference>
<keyword evidence="3" id="KW-1185">Reference proteome</keyword>
<evidence type="ECO:0000313" key="2">
    <source>
        <dbReference type="EMBL" id="MCR2045531.1"/>
    </source>
</evidence>
<dbReference type="RefSeq" id="WP_246119192.1">
    <property type="nucleotide sequence ID" value="NZ_CABKTM010000029.1"/>
</dbReference>
<proteinExistence type="predicted"/>
<feature type="coiled-coil region" evidence="1">
    <location>
        <begin position="21"/>
        <end position="48"/>
    </location>
</feature>
<gene>
    <name evidence="2" type="ORF">NSA23_15625</name>
</gene>
<organism evidence="2 3">
    <name type="scientific">Anaerosalibacter massiliensis</name>
    <dbReference type="NCBI Taxonomy" id="1347392"/>
    <lineage>
        <taxon>Bacteria</taxon>
        <taxon>Bacillati</taxon>
        <taxon>Bacillota</taxon>
        <taxon>Tissierellia</taxon>
        <taxon>Tissierellales</taxon>
        <taxon>Sporanaerobacteraceae</taxon>
        <taxon>Anaerosalibacter</taxon>
    </lineage>
</organism>
<comment type="caution">
    <text evidence="2">The sequence shown here is derived from an EMBL/GenBank/DDBJ whole genome shotgun (WGS) entry which is preliminary data.</text>
</comment>
<protein>
    <submittedName>
        <fullName evidence="2">Uncharacterized protein</fullName>
    </submittedName>
</protein>
<accession>A0A9X2MQT8</accession>
<evidence type="ECO:0000256" key="1">
    <source>
        <dbReference type="SAM" id="Coils"/>
    </source>
</evidence>
<dbReference type="Proteomes" id="UP001142078">
    <property type="component" value="Unassembled WGS sequence"/>
</dbReference>
<sequence>MQEVYDQFESIIYRIDELIEPEFLEKEYNKLKNDLLELQQKLMDVNMLIGK</sequence>